<keyword evidence="8" id="KW-0119">Carbohydrate metabolism</keyword>
<dbReference type="GO" id="GO:0019213">
    <property type="term" value="F:deacetylase activity"/>
    <property type="evidence" value="ECO:0007669"/>
    <property type="project" value="TreeGrafter"/>
</dbReference>
<comment type="similarity">
    <text evidence="3">Belongs to the YdjC deacetylase family.</text>
</comment>
<evidence type="ECO:0000256" key="1">
    <source>
        <dbReference type="ARBA" id="ARBA00001946"/>
    </source>
</evidence>
<evidence type="ECO:0000256" key="4">
    <source>
        <dbReference type="ARBA" id="ARBA00018477"/>
    </source>
</evidence>
<evidence type="ECO:0000313" key="9">
    <source>
        <dbReference type="EMBL" id="CAD8461377.1"/>
    </source>
</evidence>
<dbReference type="InterPro" id="IPR006879">
    <property type="entry name" value="YdjC-like"/>
</dbReference>
<evidence type="ECO:0000256" key="2">
    <source>
        <dbReference type="ARBA" id="ARBA00003451"/>
    </source>
</evidence>
<organism evidence="9">
    <name type="scientific">Amorphochlora amoebiformis</name>
    <dbReference type="NCBI Taxonomy" id="1561963"/>
    <lineage>
        <taxon>Eukaryota</taxon>
        <taxon>Sar</taxon>
        <taxon>Rhizaria</taxon>
        <taxon>Cercozoa</taxon>
        <taxon>Chlorarachniophyceae</taxon>
        <taxon>Amorphochlora</taxon>
    </lineage>
</organism>
<dbReference type="GO" id="GO:0046872">
    <property type="term" value="F:metal ion binding"/>
    <property type="evidence" value="ECO:0007669"/>
    <property type="project" value="UniProtKB-KW"/>
</dbReference>
<sequence>MDHQSATLTRIVINADDMGYAPERDRGILDAVGNGICSSASILANGLSAEGALRGWKEMEREWKKPRSLTPSLGIHINFTEGSPISEPKEIPSLLDSKSHEFLGKFGFGEAVRTKKVDLKHVEIELEAQLKWFQKHVGRAPSHADGHNHAHVYPGVAQIVAKVCAKWDIHWIRCPYEDFPVGTSDNKQNNFCRNIALHAQNASKVFRNNKLRVVSHFYGMQISGKDLTVSNIQKIIAKASRTEGQVVEIMTHPGYPSKTGDEFSRSGDRLHELKVLTNESLVAAARKANVGPFISKLQPCPNLVNSLDNIEVQGRIIGA</sequence>
<dbReference type="PANTHER" id="PTHR31609:SF1">
    <property type="entry name" value="CARBOHYDRATE DEACETYLASE"/>
    <property type="match status" value="1"/>
</dbReference>
<proteinExistence type="inferred from homology"/>
<dbReference type="AlphaFoldDB" id="A0A7S0H836"/>
<dbReference type="SUPFAM" id="SSF88713">
    <property type="entry name" value="Glycoside hydrolase/deacetylase"/>
    <property type="match status" value="1"/>
</dbReference>
<evidence type="ECO:0000256" key="3">
    <source>
        <dbReference type="ARBA" id="ARBA00008843"/>
    </source>
</evidence>
<keyword evidence="7" id="KW-0460">Magnesium</keyword>
<gene>
    <name evidence="9" type="ORF">LAMO00422_LOCUS20337</name>
</gene>
<evidence type="ECO:0000256" key="5">
    <source>
        <dbReference type="ARBA" id="ARBA00022723"/>
    </source>
</evidence>
<comment type="function">
    <text evidence="2">Probably catalyzes the deacetylation of acetylated carbohydrates an important step in the degradation of oligosaccharides.</text>
</comment>
<dbReference type="GO" id="GO:0016787">
    <property type="term" value="F:hydrolase activity"/>
    <property type="evidence" value="ECO:0007669"/>
    <property type="project" value="UniProtKB-KW"/>
</dbReference>
<dbReference type="EMBL" id="HBEM01029832">
    <property type="protein sequence ID" value="CAD8461377.1"/>
    <property type="molecule type" value="Transcribed_RNA"/>
</dbReference>
<dbReference type="InterPro" id="IPR011330">
    <property type="entry name" value="Glyco_hydro/deAcase_b/a-brl"/>
</dbReference>
<evidence type="ECO:0000256" key="8">
    <source>
        <dbReference type="ARBA" id="ARBA00023277"/>
    </source>
</evidence>
<name>A0A7S0H836_9EUKA</name>
<accession>A0A7S0H836</accession>
<dbReference type="GO" id="GO:0005975">
    <property type="term" value="P:carbohydrate metabolic process"/>
    <property type="evidence" value="ECO:0007669"/>
    <property type="project" value="InterPro"/>
</dbReference>
<dbReference type="Pfam" id="PF04794">
    <property type="entry name" value="YdjC"/>
    <property type="match status" value="1"/>
</dbReference>
<keyword evidence="6" id="KW-0378">Hydrolase</keyword>
<comment type="cofactor">
    <cofactor evidence="1">
        <name>Mg(2+)</name>
        <dbReference type="ChEBI" id="CHEBI:18420"/>
    </cofactor>
</comment>
<evidence type="ECO:0000256" key="7">
    <source>
        <dbReference type="ARBA" id="ARBA00022842"/>
    </source>
</evidence>
<evidence type="ECO:0000256" key="6">
    <source>
        <dbReference type="ARBA" id="ARBA00022801"/>
    </source>
</evidence>
<dbReference type="Gene3D" id="3.20.20.370">
    <property type="entry name" value="Glycoside hydrolase/deacetylase"/>
    <property type="match status" value="1"/>
</dbReference>
<dbReference type="PANTHER" id="PTHR31609">
    <property type="entry name" value="YDJC DEACETYLASE FAMILY MEMBER"/>
    <property type="match status" value="1"/>
</dbReference>
<keyword evidence="5" id="KW-0479">Metal-binding</keyword>
<protein>
    <recommendedName>
        <fullName evidence="4">Carbohydrate deacetylase</fullName>
    </recommendedName>
</protein>
<reference evidence="9" key="1">
    <citation type="submission" date="2021-01" db="EMBL/GenBank/DDBJ databases">
        <authorList>
            <person name="Corre E."/>
            <person name="Pelletier E."/>
            <person name="Niang G."/>
            <person name="Scheremetjew M."/>
            <person name="Finn R."/>
            <person name="Kale V."/>
            <person name="Holt S."/>
            <person name="Cochrane G."/>
            <person name="Meng A."/>
            <person name="Brown T."/>
            <person name="Cohen L."/>
        </authorList>
    </citation>
    <scope>NUCLEOTIDE SEQUENCE</scope>
    <source>
        <strain evidence="9">CCMP2058</strain>
    </source>
</reference>